<dbReference type="RefSeq" id="WP_357784615.1">
    <property type="nucleotide sequence ID" value="NZ_JBFAKC010000006.1"/>
</dbReference>
<proteinExistence type="predicted"/>
<protein>
    <submittedName>
        <fullName evidence="1">Uncharacterized protein</fullName>
    </submittedName>
</protein>
<comment type="caution">
    <text evidence="1">The sequence shown here is derived from an EMBL/GenBank/DDBJ whole genome shotgun (WGS) entry which is preliminary data.</text>
</comment>
<accession>A0ABV3FVC8</accession>
<name>A0ABV3FVC8_9NOCA</name>
<evidence type="ECO:0000313" key="2">
    <source>
        <dbReference type="Proteomes" id="UP001551695"/>
    </source>
</evidence>
<keyword evidence="2" id="KW-1185">Reference proteome</keyword>
<evidence type="ECO:0000313" key="1">
    <source>
        <dbReference type="EMBL" id="MEV0709263.1"/>
    </source>
</evidence>
<sequence length="105" mass="11199">MNEVWKPAPGMDFNRVAVVVDRGRVRERCEVFAQYRPESPGGAGEVELTFHREAGFAAIAHLVMTLDDAAAVLAVLAYAIGDACDLTGRGIPEVSPIQVRGSGAM</sequence>
<gene>
    <name evidence="1" type="ORF">AB0I48_17010</name>
</gene>
<reference evidence="1 2" key="1">
    <citation type="submission" date="2024-06" db="EMBL/GenBank/DDBJ databases">
        <title>The Natural Products Discovery Center: Release of the First 8490 Sequenced Strains for Exploring Actinobacteria Biosynthetic Diversity.</title>
        <authorList>
            <person name="Kalkreuter E."/>
            <person name="Kautsar S.A."/>
            <person name="Yang D."/>
            <person name="Bader C.D."/>
            <person name="Teijaro C.N."/>
            <person name="Fluegel L."/>
            <person name="Davis C.M."/>
            <person name="Simpson J.R."/>
            <person name="Lauterbach L."/>
            <person name="Steele A.D."/>
            <person name="Gui C."/>
            <person name="Meng S."/>
            <person name="Li G."/>
            <person name="Viehrig K."/>
            <person name="Ye F."/>
            <person name="Su P."/>
            <person name="Kiefer A.F."/>
            <person name="Nichols A."/>
            <person name="Cepeda A.J."/>
            <person name="Yan W."/>
            <person name="Fan B."/>
            <person name="Jiang Y."/>
            <person name="Adhikari A."/>
            <person name="Zheng C.-J."/>
            <person name="Schuster L."/>
            <person name="Cowan T.M."/>
            <person name="Smanski M.J."/>
            <person name="Chevrette M.G."/>
            <person name="De Carvalho L.P.S."/>
            <person name="Shen B."/>
        </authorList>
    </citation>
    <scope>NUCLEOTIDE SEQUENCE [LARGE SCALE GENOMIC DNA]</scope>
    <source>
        <strain evidence="1 2">NPDC050403</strain>
    </source>
</reference>
<dbReference type="Proteomes" id="UP001551695">
    <property type="component" value="Unassembled WGS sequence"/>
</dbReference>
<organism evidence="1 2">
    <name type="scientific">Nocardia aurea</name>
    <dbReference type="NCBI Taxonomy" id="2144174"/>
    <lineage>
        <taxon>Bacteria</taxon>
        <taxon>Bacillati</taxon>
        <taxon>Actinomycetota</taxon>
        <taxon>Actinomycetes</taxon>
        <taxon>Mycobacteriales</taxon>
        <taxon>Nocardiaceae</taxon>
        <taxon>Nocardia</taxon>
    </lineage>
</organism>
<dbReference type="EMBL" id="JBFAKC010000006">
    <property type="protein sequence ID" value="MEV0709263.1"/>
    <property type="molecule type" value="Genomic_DNA"/>
</dbReference>